<organism evidence="8 9">
    <name type="scientific">Comamonas antarctica</name>
    <dbReference type="NCBI Taxonomy" id="2743470"/>
    <lineage>
        <taxon>Bacteria</taxon>
        <taxon>Pseudomonadati</taxon>
        <taxon>Pseudomonadota</taxon>
        <taxon>Betaproteobacteria</taxon>
        <taxon>Burkholderiales</taxon>
        <taxon>Comamonadaceae</taxon>
        <taxon>Comamonas</taxon>
    </lineage>
</organism>
<evidence type="ECO:0000259" key="7">
    <source>
        <dbReference type="PROSITE" id="PS50893"/>
    </source>
</evidence>
<dbReference type="GO" id="GO:0005524">
    <property type="term" value="F:ATP binding"/>
    <property type="evidence" value="ECO:0007669"/>
    <property type="project" value="UniProtKB-KW"/>
</dbReference>
<dbReference type="InterPro" id="IPR027417">
    <property type="entry name" value="P-loop_NTPase"/>
</dbReference>
<sequence>MTRPSDLVLEVNNIEVIYNKAVQALRGLSLAVPRGQIVALLGSNGAGKSTTLKAISGLLALENGALASGSILFDGLPVAQLAPQQLVRRGLSHVMEGRRVFEDLTVEENLVAASYALTGRSSGRPDARPDYDLVYSYFPRLHERRKGLAGYLSGGEQQMLAIGRALIAEPTLILLDEPSLGLSPRLVEDIFGIIARINAERGTSMLLVEQNATVALAVAHRGYILENGKIVIDGPAELLAGDADVREFYLGMGGAGEARGFKDLKHYKRRKRWLS</sequence>
<evidence type="ECO:0000313" key="9">
    <source>
        <dbReference type="Proteomes" id="UP000509579"/>
    </source>
</evidence>
<dbReference type="KEGG" id="aant:HUK68_19030"/>
<evidence type="ECO:0000256" key="6">
    <source>
        <dbReference type="ARBA" id="ARBA00022970"/>
    </source>
</evidence>
<dbReference type="PROSITE" id="PS00211">
    <property type="entry name" value="ABC_TRANSPORTER_1"/>
    <property type="match status" value="1"/>
</dbReference>
<dbReference type="CDD" id="cd03224">
    <property type="entry name" value="ABC_TM1139_LivF_branched"/>
    <property type="match status" value="1"/>
</dbReference>
<comment type="similarity">
    <text evidence="1">Belongs to the ABC transporter superfamily.</text>
</comment>
<dbReference type="GO" id="GO:0015658">
    <property type="term" value="F:branched-chain amino acid transmembrane transporter activity"/>
    <property type="evidence" value="ECO:0007669"/>
    <property type="project" value="TreeGrafter"/>
</dbReference>
<evidence type="ECO:0000313" key="8">
    <source>
        <dbReference type="EMBL" id="QKV54823.1"/>
    </source>
</evidence>
<name>A0A6N1X901_9BURK</name>
<keyword evidence="4" id="KW-0547">Nucleotide-binding</keyword>
<proteinExistence type="inferred from homology"/>
<dbReference type="PANTHER" id="PTHR43820:SF8">
    <property type="entry name" value="ABC TRANSPORTER SUBSTRATE-BINDING PROTEIN"/>
    <property type="match status" value="1"/>
</dbReference>
<evidence type="ECO:0000256" key="2">
    <source>
        <dbReference type="ARBA" id="ARBA00022448"/>
    </source>
</evidence>
<dbReference type="SMART" id="SM00382">
    <property type="entry name" value="AAA"/>
    <property type="match status" value="1"/>
</dbReference>
<dbReference type="Pfam" id="PF00005">
    <property type="entry name" value="ABC_tran"/>
    <property type="match status" value="1"/>
</dbReference>
<evidence type="ECO:0000256" key="5">
    <source>
        <dbReference type="ARBA" id="ARBA00022840"/>
    </source>
</evidence>
<feature type="domain" description="ABC transporter" evidence="7">
    <location>
        <begin position="9"/>
        <end position="252"/>
    </location>
</feature>
<dbReference type="PROSITE" id="PS50893">
    <property type="entry name" value="ABC_TRANSPORTER_2"/>
    <property type="match status" value="1"/>
</dbReference>
<dbReference type="InterPro" id="IPR052156">
    <property type="entry name" value="BCAA_Transport_ATP-bd_LivF"/>
</dbReference>
<dbReference type="Proteomes" id="UP000509579">
    <property type="component" value="Chromosome"/>
</dbReference>
<dbReference type="RefSeq" id="WP_175505620.1">
    <property type="nucleotide sequence ID" value="NZ_CAURQT010000010.1"/>
</dbReference>
<gene>
    <name evidence="8" type="ORF">HUK68_19030</name>
</gene>
<reference evidence="8 9" key="1">
    <citation type="submission" date="2020-06" db="EMBL/GenBank/DDBJ databases">
        <title>Acidovorax antarctica sp. nov., isolated from Corinth ice sheet soil, Antarctic Fields Peninsula.</title>
        <authorList>
            <person name="Xu Q."/>
            <person name="Peng F."/>
        </authorList>
    </citation>
    <scope>NUCLEOTIDE SEQUENCE [LARGE SCALE GENOMIC DNA]</scope>
    <source>
        <strain evidence="8 9">16-35-5</strain>
    </source>
</reference>
<keyword evidence="3" id="KW-0472">Membrane</keyword>
<keyword evidence="3" id="KW-1003">Cell membrane</keyword>
<dbReference type="GO" id="GO:0015807">
    <property type="term" value="P:L-amino acid transport"/>
    <property type="evidence" value="ECO:0007669"/>
    <property type="project" value="TreeGrafter"/>
</dbReference>
<keyword evidence="2" id="KW-0813">Transport</keyword>
<dbReference type="AlphaFoldDB" id="A0A6N1X901"/>
<keyword evidence="9" id="KW-1185">Reference proteome</keyword>
<dbReference type="EMBL" id="CP054840">
    <property type="protein sequence ID" value="QKV54823.1"/>
    <property type="molecule type" value="Genomic_DNA"/>
</dbReference>
<dbReference type="GO" id="GO:0016887">
    <property type="term" value="F:ATP hydrolysis activity"/>
    <property type="evidence" value="ECO:0007669"/>
    <property type="project" value="InterPro"/>
</dbReference>
<dbReference type="InterPro" id="IPR003439">
    <property type="entry name" value="ABC_transporter-like_ATP-bd"/>
</dbReference>
<keyword evidence="5 8" id="KW-0067">ATP-binding</keyword>
<dbReference type="InterPro" id="IPR017871">
    <property type="entry name" value="ABC_transporter-like_CS"/>
</dbReference>
<dbReference type="SUPFAM" id="SSF52540">
    <property type="entry name" value="P-loop containing nucleoside triphosphate hydrolases"/>
    <property type="match status" value="1"/>
</dbReference>
<dbReference type="PANTHER" id="PTHR43820">
    <property type="entry name" value="HIGH-AFFINITY BRANCHED-CHAIN AMINO ACID TRANSPORT ATP-BINDING PROTEIN LIVF"/>
    <property type="match status" value="1"/>
</dbReference>
<evidence type="ECO:0000256" key="1">
    <source>
        <dbReference type="ARBA" id="ARBA00005417"/>
    </source>
</evidence>
<keyword evidence="6" id="KW-0029">Amino-acid transport</keyword>
<dbReference type="InterPro" id="IPR003593">
    <property type="entry name" value="AAA+_ATPase"/>
</dbReference>
<accession>A0A6N1X901</accession>
<dbReference type="Gene3D" id="3.40.50.300">
    <property type="entry name" value="P-loop containing nucleotide triphosphate hydrolases"/>
    <property type="match status" value="1"/>
</dbReference>
<evidence type="ECO:0000256" key="3">
    <source>
        <dbReference type="ARBA" id="ARBA00022475"/>
    </source>
</evidence>
<protein>
    <submittedName>
        <fullName evidence="8">ABC transporter ATP-binding protein</fullName>
    </submittedName>
</protein>
<evidence type="ECO:0000256" key="4">
    <source>
        <dbReference type="ARBA" id="ARBA00022741"/>
    </source>
</evidence>